<keyword evidence="3" id="KW-0808">Transferase</keyword>
<evidence type="ECO:0000259" key="2">
    <source>
        <dbReference type="Pfam" id="PF13847"/>
    </source>
</evidence>
<keyword evidence="4" id="KW-1185">Reference proteome</keyword>
<dbReference type="Proteomes" id="UP000077248">
    <property type="component" value="Unassembled WGS sequence"/>
</dbReference>
<dbReference type="STRING" id="5599.A0A177DTU1"/>
<organism evidence="3 4">
    <name type="scientific">Alternaria alternata</name>
    <name type="common">Alternaria rot fungus</name>
    <name type="synonym">Torula alternata</name>
    <dbReference type="NCBI Taxonomy" id="5599"/>
    <lineage>
        <taxon>Eukaryota</taxon>
        <taxon>Fungi</taxon>
        <taxon>Dikarya</taxon>
        <taxon>Ascomycota</taxon>
        <taxon>Pezizomycotina</taxon>
        <taxon>Dothideomycetes</taxon>
        <taxon>Pleosporomycetidae</taxon>
        <taxon>Pleosporales</taxon>
        <taxon>Pleosporineae</taxon>
        <taxon>Pleosporaceae</taxon>
        <taxon>Alternaria</taxon>
        <taxon>Alternaria sect. Alternaria</taxon>
        <taxon>Alternaria alternata complex</taxon>
    </lineage>
</organism>
<gene>
    <name evidence="3" type="ORF">CC77DRAFT_931492</name>
</gene>
<dbReference type="OMA" id="YVEENIH"/>
<dbReference type="Pfam" id="PF13847">
    <property type="entry name" value="Methyltransf_31"/>
    <property type="match status" value="1"/>
</dbReference>
<dbReference type="VEuPathDB" id="FungiDB:CC77DRAFT_931492"/>
<dbReference type="KEGG" id="aalt:CC77DRAFT_931492"/>
<proteinExistence type="predicted"/>
<dbReference type="CDD" id="cd02440">
    <property type="entry name" value="AdoMet_MTases"/>
    <property type="match status" value="1"/>
</dbReference>
<dbReference type="SUPFAM" id="SSF53335">
    <property type="entry name" value="S-adenosyl-L-methionine-dependent methyltransferases"/>
    <property type="match status" value="1"/>
</dbReference>
<dbReference type="EMBL" id="KV441474">
    <property type="protein sequence ID" value="OAG22878.1"/>
    <property type="molecule type" value="Genomic_DNA"/>
</dbReference>
<dbReference type="InterPro" id="IPR029063">
    <property type="entry name" value="SAM-dependent_MTases_sf"/>
</dbReference>
<feature type="compositionally biased region" description="Polar residues" evidence="1">
    <location>
        <begin position="17"/>
        <end position="30"/>
    </location>
</feature>
<evidence type="ECO:0000313" key="4">
    <source>
        <dbReference type="Proteomes" id="UP000077248"/>
    </source>
</evidence>
<dbReference type="GO" id="GO:0032259">
    <property type="term" value="P:methylation"/>
    <property type="evidence" value="ECO:0007669"/>
    <property type="project" value="UniProtKB-KW"/>
</dbReference>
<dbReference type="Gene3D" id="3.40.50.150">
    <property type="entry name" value="Vaccinia Virus protein VP39"/>
    <property type="match status" value="1"/>
</dbReference>
<reference evidence="3 4" key="1">
    <citation type="submission" date="2016-05" db="EMBL/GenBank/DDBJ databases">
        <title>Comparative analysis of secretome profiles of manganese(II)-oxidizing ascomycete fungi.</title>
        <authorList>
            <consortium name="DOE Joint Genome Institute"/>
            <person name="Zeiner C.A."/>
            <person name="Purvine S.O."/>
            <person name="Zink E.M."/>
            <person name="Wu S."/>
            <person name="Pasa-Tolic L."/>
            <person name="Chaput D.L."/>
            <person name="Haridas S."/>
            <person name="Grigoriev I.V."/>
            <person name="Santelli C.M."/>
            <person name="Hansel C.M."/>
        </authorList>
    </citation>
    <scope>NUCLEOTIDE SEQUENCE [LARGE SCALE GENOMIC DNA]</scope>
    <source>
        <strain evidence="3 4">SRC1lrK2f</strain>
    </source>
</reference>
<dbReference type="GeneID" id="29119812"/>
<dbReference type="AlphaFoldDB" id="A0A177DTU1"/>
<dbReference type="InterPro" id="IPR025714">
    <property type="entry name" value="Methyltranfer_dom"/>
</dbReference>
<dbReference type="RefSeq" id="XP_018388299.1">
    <property type="nucleotide sequence ID" value="XM_018534218.1"/>
</dbReference>
<protein>
    <submittedName>
        <fullName evidence="3">S-adenosyl-L-methionine-dependent methyltransferase</fullName>
    </submittedName>
</protein>
<evidence type="ECO:0000313" key="3">
    <source>
        <dbReference type="EMBL" id="OAG22878.1"/>
    </source>
</evidence>
<feature type="region of interest" description="Disordered" evidence="1">
    <location>
        <begin position="1"/>
        <end position="30"/>
    </location>
</feature>
<keyword evidence="3" id="KW-0489">Methyltransferase</keyword>
<dbReference type="PANTHER" id="PTHR43861">
    <property type="entry name" value="TRANS-ACONITATE 2-METHYLTRANSFERASE-RELATED"/>
    <property type="match status" value="1"/>
</dbReference>
<sequence>MTDLISVEEPTKWGKATESSATRYSRTNAPQHGLGNSLSTMMKIAEGQHVLVTACGPGNDALAIAQIVGQSGRVVGFDLDKHSIDRAREALEKHPDLKPYVQFHVTDAHDLSMFAGQTFDAIHCNASYHWFTNKPLFLAQVATLAKPGAVIGIATQDRNFQPPMLDIRTEVLAELGENATDFIFHPTPTEMRRDLGAAGFGDAKLLGYYGTYVLESAEAMWNWVNDSSGNRFGNYLEEGKRERMKQMMLDRFGGLALKDGKVVMQFKHIVAMGYYGR</sequence>
<evidence type="ECO:0000256" key="1">
    <source>
        <dbReference type="SAM" id="MobiDB-lite"/>
    </source>
</evidence>
<dbReference type="GO" id="GO:0008168">
    <property type="term" value="F:methyltransferase activity"/>
    <property type="evidence" value="ECO:0007669"/>
    <property type="project" value="UniProtKB-KW"/>
</dbReference>
<name>A0A177DTU1_ALTAL</name>
<feature type="domain" description="Methyltransferase" evidence="2">
    <location>
        <begin position="46"/>
        <end position="157"/>
    </location>
</feature>
<accession>A0A177DTU1</accession>